<feature type="chain" id="PRO_5039435248" description="WD40 repeat domain-containing protein" evidence="2">
    <location>
        <begin position="30"/>
        <end position="386"/>
    </location>
</feature>
<proteinExistence type="predicted"/>
<accession>A0A841BK80</accession>
<keyword evidence="4" id="KW-1185">Reference proteome</keyword>
<organism evidence="3 4">
    <name type="scientific">Allocatelliglobosispora scoriae</name>
    <dbReference type="NCBI Taxonomy" id="643052"/>
    <lineage>
        <taxon>Bacteria</taxon>
        <taxon>Bacillati</taxon>
        <taxon>Actinomycetota</taxon>
        <taxon>Actinomycetes</taxon>
        <taxon>Micromonosporales</taxon>
        <taxon>Micromonosporaceae</taxon>
        <taxon>Allocatelliglobosispora</taxon>
    </lineage>
</organism>
<name>A0A841BK80_9ACTN</name>
<comment type="caution">
    <text evidence="3">The sequence shown here is derived from an EMBL/GenBank/DDBJ whole genome shotgun (WGS) entry which is preliminary data.</text>
</comment>
<dbReference type="EMBL" id="JACHMN010000001">
    <property type="protein sequence ID" value="MBB5867220.1"/>
    <property type="molecule type" value="Genomic_DNA"/>
</dbReference>
<evidence type="ECO:0008006" key="5">
    <source>
        <dbReference type="Google" id="ProtNLM"/>
    </source>
</evidence>
<evidence type="ECO:0000256" key="1">
    <source>
        <dbReference type="SAM" id="MobiDB-lite"/>
    </source>
</evidence>
<keyword evidence="2" id="KW-0732">Signal</keyword>
<feature type="signal peptide" evidence="2">
    <location>
        <begin position="1"/>
        <end position="29"/>
    </location>
</feature>
<dbReference type="PROSITE" id="PS51257">
    <property type="entry name" value="PROKAR_LIPOPROTEIN"/>
    <property type="match status" value="1"/>
</dbReference>
<dbReference type="Proteomes" id="UP000587527">
    <property type="component" value="Unassembled WGS sequence"/>
</dbReference>
<evidence type="ECO:0000256" key="2">
    <source>
        <dbReference type="SAM" id="SignalP"/>
    </source>
</evidence>
<evidence type="ECO:0000313" key="4">
    <source>
        <dbReference type="Proteomes" id="UP000587527"/>
    </source>
</evidence>
<evidence type="ECO:0000313" key="3">
    <source>
        <dbReference type="EMBL" id="MBB5867220.1"/>
    </source>
</evidence>
<feature type="region of interest" description="Disordered" evidence="1">
    <location>
        <begin position="31"/>
        <end position="51"/>
    </location>
</feature>
<reference evidence="3 4" key="1">
    <citation type="submission" date="2020-08" db="EMBL/GenBank/DDBJ databases">
        <title>Sequencing the genomes of 1000 actinobacteria strains.</title>
        <authorList>
            <person name="Klenk H.-P."/>
        </authorList>
    </citation>
    <scope>NUCLEOTIDE SEQUENCE [LARGE SCALE GENOMIC DNA]</scope>
    <source>
        <strain evidence="3 4">DSM 45362</strain>
    </source>
</reference>
<dbReference type="SUPFAM" id="SSF82171">
    <property type="entry name" value="DPP6 N-terminal domain-like"/>
    <property type="match status" value="1"/>
</dbReference>
<sequence>MSPGARSRSYASAGAVALCIALLVGGCTATPAAQPSAARPSPGQSGAPAATQQTVALPVARLAVKQHNVGHLSLSGDRLAFTSSGEVWRHGTADRVMVMDLVSGKRRTVARTGYPNGMIVSLAATGDHVVWTEQVRPGDPDRGFAVPWRMHLTNVVTGTDLVIEQSPKDSPPPQPVVARDGLVVWEGQVVWDDNQEAGRTVHAYSIADRRRTVLTLGGAGADVSQGWFTYGTHWLGEVHAVPATGGRAVRLDSHGGAVNPAAAAGRVAWFEAQPARDYGTIWTARLPGSDGVARAAVQVGAYATADLCVPGEGFVVFHGSDGLVARTVGDTAVGERLLLVAEPRAMLSMGVSSDGDRVAWAEAEQNDWDEVPTTELVVAEISTAHS</sequence>
<dbReference type="AlphaFoldDB" id="A0A841BK80"/>
<gene>
    <name evidence="3" type="ORF">F4553_000599</name>
</gene>
<dbReference type="RefSeq" id="WP_184831692.1">
    <property type="nucleotide sequence ID" value="NZ_JACHMN010000001.1"/>
</dbReference>
<protein>
    <recommendedName>
        <fullName evidence="5">WD40 repeat domain-containing protein</fullName>
    </recommendedName>
</protein>